<sequence>MTIGTAEANSGLSKEIFVQLDALLSPPLQQAVDAASGASKQVAQEALDGARGNWRRLAFAIANGVITHLTANMEISGIQTTGNVSATVAGATGAAPPGPHTHPVNLSATQQSVTFAQSGAVLGHVK</sequence>
<dbReference type="Proteomes" id="UP000655751">
    <property type="component" value="Unassembled WGS sequence"/>
</dbReference>
<dbReference type="RefSeq" id="WP_196147914.1">
    <property type="nucleotide sequence ID" value="NZ_JADMLG010000002.1"/>
</dbReference>
<protein>
    <submittedName>
        <fullName evidence="1">Uncharacterized protein</fullName>
    </submittedName>
</protein>
<evidence type="ECO:0000313" key="2">
    <source>
        <dbReference type="Proteomes" id="UP000655751"/>
    </source>
</evidence>
<evidence type="ECO:0000313" key="1">
    <source>
        <dbReference type="EMBL" id="MBH0775549.1"/>
    </source>
</evidence>
<reference evidence="1" key="1">
    <citation type="submission" date="2020-11" db="EMBL/GenBank/DDBJ databases">
        <title>Nocardia NEAU-351.nov., a novel actinomycete isolated from the cow dung.</title>
        <authorList>
            <person name="Zhang X."/>
        </authorList>
    </citation>
    <scope>NUCLEOTIDE SEQUENCE</scope>
    <source>
        <strain evidence="1">NEAU-351</strain>
    </source>
</reference>
<comment type="caution">
    <text evidence="1">The sequence shown here is derived from an EMBL/GenBank/DDBJ whole genome shotgun (WGS) entry which is preliminary data.</text>
</comment>
<organism evidence="1 2">
    <name type="scientific">Nocardia bovistercoris</name>
    <dbReference type="NCBI Taxonomy" id="2785916"/>
    <lineage>
        <taxon>Bacteria</taxon>
        <taxon>Bacillati</taxon>
        <taxon>Actinomycetota</taxon>
        <taxon>Actinomycetes</taxon>
        <taxon>Mycobacteriales</taxon>
        <taxon>Nocardiaceae</taxon>
        <taxon>Nocardia</taxon>
    </lineage>
</organism>
<proteinExistence type="predicted"/>
<keyword evidence="2" id="KW-1185">Reference proteome</keyword>
<name>A0A931N122_9NOCA</name>
<dbReference type="EMBL" id="JADMLG010000002">
    <property type="protein sequence ID" value="MBH0775549.1"/>
    <property type="molecule type" value="Genomic_DNA"/>
</dbReference>
<accession>A0A931N122</accession>
<gene>
    <name evidence="1" type="ORF">IT779_04495</name>
</gene>
<dbReference type="AlphaFoldDB" id="A0A931N122"/>